<reference evidence="3" key="1">
    <citation type="submission" date="2021-03" db="EMBL/GenBank/DDBJ databases">
        <title>Assistant Professor.</title>
        <authorList>
            <person name="Huq M.A."/>
        </authorList>
    </citation>
    <scope>NUCLEOTIDE SEQUENCE [LARGE SCALE GENOMIC DNA]</scope>
    <source>
        <strain evidence="3">MAH-28</strain>
    </source>
</reference>
<gene>
    <name evidence="2" type="ORF">J7I43_21010</name>
</gene>
<comment type="caution">
    <text evidence="2">The sequence shown here is derived from an EMBL/GenBank/DDBJ whole genome shotgun (WGS) entry which is preliminary data.</text>
</comment>
<feature type="transmembrane region" description="Helical" evidence="1">
    <location>
        <begin position="48"/>
        <end position="68"/>
    </location>
</feature>
<accession>A0ABS3YJU8</accession>
<protein>
    <recommendedName>
        <fullName evidence="4">Potassium transporter KefB</fullName>
    </recommendedName>
</protein>
<keyword evidence="1" id="KW-0472">Membrane</keyword>
<sequence>MSNQNSPSLPRPSLLKRVLIGAGIALVLITIFLFPVEGRPEWGAFWKVRPMIVVPLAGAAGGVCSYFIQNLFGAGGRRKALVVILSVIVYIVGLWMGTILGLDGTLWD</sequence>
<keyword evidence="1" id="KW-1133">Transmembrane helix</keyword>
<feature type="transmembrane region" description="Helical" evidence="1">
    <location>
        <begin position="18"/>
        <end position="36"/>
    </location>
</feature>
<dbReference type="Proteomes" id="UP000679126">
    <property type="component" value="Unassembled WGS sequence"/>
</dbReference>
<proteinExistence type="predicted"/>
<evidence type="ECO:0008006" key="4">
    <source>
        <dbReference type="Google" id="ProtNLM"/>
    </source>
</evidence>
<feature type="transmembrane region" description="Helical" evidence="1">
    <location>
        <begin position="80"/>
        <end position="102"/>
    </location>
</feature>
<evidence type="ECO:0000313" key="2">
    <source>
        <dbReference type="EMBL" id="MBO9154720.1"/>
    </source>
</evidence>
<evidence type="ECO:0000313" key="3">
    <source>
        <dbReference type="Proteomes" id="UP000679126"/>
    </source>
</evidence>
<dbReference type="EMBL" id="JAGHKP010000004">
    <property type="protein sequence ID" value="MBO9154720.1"/>
    <property type="molecule type" value="Genomic_DNA"/>
</dbReference>
<keyword evidence="1" id="KW-0812">Transmembrane</keyword>
<dbReference type="RefSeq" id="WP_209147834.1">
    <property type="nucleotide sequence ID" value="NZ_JAGHKP010000004.1"/>
</dbReference>
<organism evidence="2 3">
    <name type="scientific">Chitinophaga chungangae</name>
    <dbReference type="NCBI Taxonomy" id="2821488"/>
    <lineage>
        <taxon>Bacteria</taxon>
        <taxon>Pseudomonadati</taxon>
        <taxon>Bacteroidota</taxon>
        <taxon>Chitinophagia</taxon>
        <taxon>Chitinophagales</taxon>
        <taxon>Chitinophagaceae</taxon>
        <taxon>Chitinophaga</taxon>
    </lineage>
</organism>
<keyword evidence="3" id="KW-1185">Reference proteome</keyword>
<evidence type="ECO:0000256" key="1">
    <source>
        <dbReference type="SAM" id="Phobius"/>
    </source>
</evidence>
<name>A0ABS3YJU8_9BACT</name>